<dbReference type="GO" id="GO:0035517">
    <property type="term" value="C:PR-DUB complex"/>
    <property type="evidence" value="ECO:0007669"/>
    <property type="project" value="TreeGrafter"/>
</dbReference>
<evidence type="ECO:0000313" key="12">
    <source>
        <dbReference type="RefSeq" id="XP_032817293.1"/>
    </source>
</evidence>
<evidence type="ECO:0000256" key="1">
    <source>
        <dbReference type="ARBA" id="ARBA00004123"/>
    </source>
</evidence>
<dbReference type="GO" id="GO:0003682">
    <property type="term" value="F:chromatin binding"/>
    <property type="evidence" value="ECO:0007669"/>
    <property type="project" value="TreeGrafter"/>
</dbReference>
<dbReference type="GO" id="GO:0009887">
    <property type="term" value="P:animal organ morphogenesis"/>
    <property type="evidence" value="ECO:0007669"/>
    <property type="project" value="TreeGrafter"/>
</dbReference>
<feature type="compositionally biased region" description="Acidic residues" evidence="8">
    <location>
        <begin position="626"/>
        <end position="640"/>
    </location>
</feature>
<evidence type="ECO:0000256" key="7">
    <source>
        <dbReference type="ARBA" id="ARBA00023242"/>
    </source>
</evidence>
<dbReference type="PANTHER" id="PTHR13578">
    <property type="entry name" value="ADDITIONAL SEX COMBS LIKE PROTEIN ASXL"/>
    <property type="match status" value="1"/>
</dbReference>
<accession>A0AAJ7TIL5</accession>
<dbReference type="InterPro" id="IPR007759">
    <property type="entry name" value="Asxl_HARE-HTH"/>
</dbReference>
<dbReference type="InterPro" id="IPR024811">
    <property type="entry name" value="ASX/ASX-like"/>
</dbReference>
<dbReference type="Proteomes" id="UP001318040">
    <property type="component" value="Chromosome 27"/>
</dbReference>
<reference evidence="12" key="1">
    <citation type="submission" date="2025-08" db="UniProtKB">
        <authorList>
            <consortium name="RefSeq"/>
        </authorList>
    </citation>
    <scope>IDENTIFICATION</scope>
    <source>
        <tissue evidence="12">Sperm</tissue>
    </source>
</reference>
<feature type="region of interest" description="Disordered" evidence="8">
    <location>
        <begin position="748"/>
        <end position="794"/>
    </location>
</feature>
<feature type="compositionally biased region" description="Gly residues" evidence="8">
    <location>
        <begin position="442"/>
        <end position="455"/>
    </location>
</feature>
<evidence type="ECO:0000256" key="2">
    <source>
        <dbReference type="ARBA" id="ARBA00022723"/>
    </source>
</evidence>
<evidence type="ECO:0000259" key="10">
    <source>
        <dbReference type="PROSITE" id="PS51916"/>
    </source>
</evidence>
<protein>
    <submittedName>
        <fullName evidence="12">Uncharacterized protein LOC116946480 isoform X1</fullName>
    </submittedName>
</protein>
<feature type="compositionally biased region" description="Basic residues" evidence="8">
    <location>
        <begin position="603"/>
        <end position="620"/>
    </location>
</feature>
<feature type="compositionally biased region" description="Low complexity" evidence="8">
    <location>
        <begin position="153"/>
        <end position="173"/>
    </location>
</feature>
<feature type="region of interest" description="Disordered" evidence="8">
    <location>
        <begin position="377"/>
        <end position="575"/>
    </location>
</feature>
<dbReference type="Pfam" id="PF05066">
    <property type="entry name" value="HARE-HTH"/>
    <property type="match status" value="1"/>
</dbReference>
<evidence type="ECO:0000256" key="4">
    <source>
        <dbReference type="ARBA" id="ARBA00022833"/>
    </source>
</evidence>
<keyword evidence="6" id="KW-0804">Transcription</keyword>
<feature type="region of interest" description="Disordered" evidence="8">
    <location>
        <begin position="213"/>
        <end position="233"/>
    </location>
</feature>
<evidence type="ECO:0000259" key="9">
    <source>
        <dbReference type="PROSITE" id="PS51913"/>
    </source>
</evidence>
<organism evidence="11 12">
    <name type="scientific">Petromyzon marinus</name>
    <name type="common">Sea lamprey</name>
    <dbReference type="NCBI Taxonomy" id="7757"/>
    <lineage>
        <taxon>Eukaryota</taxon>
        <taxon>Metazoa</taxon>
        <taxon>Chordata</taxon>
        <taxon>Craniata</taxon>
        <taxon>Vertebrata</taxon>
        <taxon>Cyclostomata</taxon>
        <taxon>Hyperoartia</taxon>
        <taxon>Petromyzontiformes</taxon>
        <taxon>Petromyzontidae</taxon>
        <taxon>Petromyzon</taxon>
    </lineage>
</organism>
<feature type="domain" description="HTH HARE-type" evidence="9">
    <location>
        <begin position="10"/>
        <end position="86"/>
    </location>
</feature>
<dbReference type="GO" id="GO:0045944">
    <property type="term" value="P:positive regulation of transcription by RNA polymerase II"/>
    <property type="evidence" value="ECO:0007669"/>
    <property type="project" value="TreeGrafter"/>
</dbReference>
<feature type="compositionally biased region" description="Polar residues" evidence="8">
    <location>
        <begin position="748"/>
        <end position="769"/>
    </location>
</feature>
<dbReference type="PROSITE" id="PS51916">
    <property type="entry name" value="DEUBAD"/>
    <property type="match status" value="1"/>
</dbReference>
<proteinExistence type="predicted"/>
<keyword evidence="3" id="KW-0863">Zinc-finger</keyword>
<dbReference type="AlphaFoldDB" id="A0AAJ7TIL5"/>
<keyword evidence="7" id="KW-0539">Nucleus</keyword>
<dbReference type="GO" id="GO:0008270">
    <property type="term" value="F:zinc ion binding"/>
    <property type="evidence" value="ECO:0007669"/>
    <property type="project" value="UniProtKB-KW"/>
</dbReference>
<feature type="compositionally biased region" description="Basic residues" evidence="8">
    <location>
        <begin position="100"/>
        <end position="110"/>
    </location>
</feature>
<dbReference type="KEGG" id="pmrn:116946480"/>
<dbReference type="RefSeq" id="XP_032817293.1">
    <property type="nucleotide sequence ID" value="XM_032961402.1"/>
</dbReference>
<dbReference type="InterPro" id="IPR028020">
    <property type="entry name" value="ASX_DEUBAD_dom"/>
</dbReference>
<feature type="compositionally biased region" description="Low complexity" evidence="8">
    <location>
        <begin position="387"/>
        <end position="401"/>
    </location>
</feature>
<dbReference type="PROSITE" id="PS51913">
    <property type="entry name" value="HTH_HARE"/>
    <property type="match status" value="1"/>
</dbReference>
<evidence type="ECO:0000256" key="5">
    <source>
        <dbReference type="ARBA" id="ARBA00023015"/>
    </source>
</evidence>
<evidence type="ECO:0000256" key="8">
    <source>
        <dbReference type="SAM" id="MobiDB-lite"/>
    </source>
</evidence>
<keyword evidence="11" id="KW-1185">Reference proteome</keyword>
<dbReference type="InterPro" id="IPR044867">
    <property type="entry name" value="DEUBAD_dom"/>
</dbReference>
<dbReference type="GO" id="GO:0042975">
    <property type="term" value="F:peroxisome proliferator activated receptor binding"/>
    <property type="evidence" value="ECO:0007669"/>
    <property type="project" value="TreeGrafter"/>
</dbReference>
<evidence type="ECO:0000256" key="6">
    <source>
        <dbReference type="ARBA" id="ARBA00023163"/>
    </source>
</evidence>
<feature type="compositionally biased region" description="Low complexity" evidence="8">
    <location>
        <begin position="461"/>
        <end position="472"/>
    </location>
</feature>
<sequence length="1018" mass="107919">MRESPRRTGRTWLEAARVVLESHHNTPMSRNDILKVILKEKLKDISGNSQSSLNTLSAMLYSNSRTLGGIFYKLPGRPGVYKLKKFAPHRRRGKSEGHGTRKTLLTRRSKFSPARSPGGQSSTPFQRHRAGARTLPARQAGSLRLVLRRGGSRARSPPAHGAKTAPPARAASASQQHCRRALKQALKQQRGTQSRRLSAKTLVLQYSLKKSLDVQATQPGDRSRPEEDSMDVDTPHSLLVNTELKALINVHTFAALPADFRKKLLSQLPPLDKEVKAGVEQPSSTALNNEFINVALAEWTHRLAEGAFTAEMQLRLKQEKERKVEAWKEEFFEDYYGQKSGFSEEEVALLMEKDDRDPSGVGSVAALRSAAVPAAAAAETSGPDKGAATAAARPQSSRPSAVCSRRRTLARGAPAAEPCPPLSPAVRVAAPREKKQAKQLGAGKGGGSGGGGGVECDGVDAAPLSQASPSQACRLGGEDCASEKTRAGSAGAPPCIKSRDLPWQKAGVQSAKSGPSGKRENSEEGRISRCCAENTDSDEAAAAQGNQHRVPFAADASANSQPLTPSAAMQKGASSESLLKCAAPAAIRAEVSPAVKKQGQGRCTRKCKARRSSQSKRKRLRSEADLVPEEGDNSDVADDAEPAGAYAGQAFFRLWEPLHSIPVVYFSPYYFGEQLLPLVHERESCPTRVGHHKDWCCRKNQSDPCLFPDKGKVGWFGNQGSAIHEHTFGKLPWSGLLQEPELSTVKKSALSSPGHRNSAVMTGNENSKSFPAPKPDTSHCPSGGGGGQPCESFTQPRDKRFPECNFFQALLQVDLKINDKSPSPTRRASANARHVCDPATCGNDGGFEAAGYRGGPSARQRGAAAAMAGVGEHRKPVESSPPFWLQHGGRSPDGTAAAHGDDTAWCATVTSIPICGSPLSDPRMALSVGGLPLACVAATAGRSPPPAAQTPGRQLPGRCLARAAVGGGGSVARVPCPPAGSTKALAVAAQPDVGHTAACREKCGTRGAKLFVGCPVSQ</sequence>
<dbReference type="Pfam" id="PF13919">
    <property type="entry name" value="ASXH"/>
    <property type="match status" value="1"/>
</dbReference>
<evidence type="ECO:0000313" key="11">
    <source>
        <dbReference type="Proteomes" id="UP001318040"/>
    </source>
</evidence>
<feature type="domain" description="DEUBAD" evidence="10">
    <location>
        <begin position="235"/>
        <end position="341"/>
    </location>
</feature>
<feature type="region of interest" description="Disordered" evidence="8">
    <location>
        <begin position="602"/>
        <end position="640"/>
    </location>
</feature>
<dbReference type="PANTHER" id="PTHR13578:SF20">
    <property type="entry name" value="POLYCOMB PROTEIN ASX"/>
    <property type="match status" value="1"/>
</dbReference>
<keyword evidence="5" id="KW-0805">Transcription regulation</keyword>
<comment type="subcellular location">
    <subcellularLocation>
        <location evidence="1">Nucleus</location>
    </subcellularLocation>
</comment>
<gene>
    <name evidence="12" type="primary">LOC116946480</name>
</gene>
<keyword evidence="2" id="KW-0479">Metal-binding</keyword>
<keyword evidence="4" id="KW-0862">Zinc</keyword>
<name>A0AAJ7TIL5_PETMA</name>
<evidence type="ECO:0000256" key="3">
    <source>
        <dbReference type="ARBA" id="ARBA00022771"/>
    </source>
</evidence>
<feature type="region of interest" description="Disordered" evidence="8">
    <location>
        <begin position="85"/>
        <end position="177"/>
    </location>
</feature>
<feature type="compositionally biased region" description="Basic and acidic residues" evidence="8">
    <location>
        <begin position="517"/>
        <end position="527"/>
    </location>
</feature>